<dbReference type="SUPFAM" id="SSF52129">
    <property type="entry name" value="Caspase-like"/>
    <property type="match status" value="1"/>
</dbReference>
<evidence type="ECO:0000256" key="2">
    <source>
        <dbReference type="ARBA" id="ARBA00022670"/>
    </source>
</evidence>
<sequence>GNEVIVKTKIKSLTDVILTSSISTITRNFCNSQKHKMNKDGKSEDVADAKPLVEGSEDTDAFPFRSGGGATRHVQEVRPMPRNIQTQQEFLSDVYKMDYPRRGKAIVINNKQFRSHLQLPDRNGTDQDASALSCRFAELDFDVELKNDLTVQQMLTLMKQVAAEDHSDADCFACAILTHGEDGEIFGVDGKIELKQLLEPFKGNKCETLAGKPKLFFIQACRGTQFDDGADLNVADASGIQDVEMGPPTTIHKIPAEADFLVAYSVVPGFYSWRNSTNGSWFIQALQHHLEQHGRDMDLLRILTRVNKSVAYNFQSNTSHPNMSRKKQIPCITSMLTKEVYFTPKD</sequence>
<proteinExistence type="inferred from homology"/>
<dbReference type="PIRSF" id="PIRSF038001">
    <property type="entry name" value="Caspase_ICE"/>
    <property type="match status" value="1"/>
</dbReference>
<evidence type="ECO:0000256" key="6">
    <source>
        <dbReference type="RuleBase" id="RU003971"/>
    </source>
</evidence>
<dbReference type="Gene3D" id="3.40.50.1460">
    <property type="match status" value="1"/>
</dbReference>
<keyword evidence="4" id="KW-0788">Thiol protease</keyword>
<comment type="caution">
    <text evidence="9">The sequence shown here is derived from an EMBL/GenBank/DDBJ whole genome shotgun (WGS) entry which is preliminary data.</text>
</comment>
<organism evidence="9 10">
    <name type="scientific">Tegillarca granosa</name>
    <name type="common">Malaysian cockle</name>
    <name type="synonym">Anadara granosa</name>
    <dbReference type="NCBI Taxonomy" id="220873"/>
    <lineage>
        <taxon>Eukaryota</taxon>
        <taxon>Metazoa</taxon>
        <taxon>Spiralia</taxon>
        <taxon>Lophotrochozoa</taxon>
        <taxon>Mollusca</taxon>
        <taxon>Bivalvia</taxon>
        <taxon>Autobranchia</taxon>
        <taxon>Pteriomorphia</taxon>
        <taxon>Arcoida</taxon>
        <taxon>Arcoidea</taxon>
        <taxon>Arcidae</taxon>
        <taxon>Tegillarca</taxon>
    </lineage>
</organism>
<accession>A0ABQ9FQ81</accession>
<keyword evidence="3" id="KW-0378">Hydrolase</keyword>
<dbReference type="InterPro" id="IPR002138">
    <property type="entry name" value="Pept_C14_p10"/>
</dbReference>
<dbReference type="InterPro" id="IPR015917">
    <property type="entry name" value="Pept_C14A"/>
</dbReference>
<evidence type="ECO:0000256" key="1">
    <source>
        <dbReference type="ARBA" id="ARBA00010134"/>
    </source>
</evidence>
<evidence type="ECO:0000259" key="8">
    <source>
        <dbReference type="PROSITE" id="PS50208"/>
    </source>
</evidence>
<dbReference type="PROSITE" id="PS50207">
    <property type="entry name" value="CASPASE_P10"/>
    <property type="match status" value="1"/>
</dbReference>
<feature type="domain" description="Caspase family p10" evidence="7">
    <location>
        <begin position="250"/>
        <end position="344"/>
    </location>
</feature>
<dbReference type="InterPro" id="IPR029030">
    <property type="entry name" value="Caspase-like_dom_sf"/>
</dbReference>
<evidence type="ECO:0000256" key="4">
    <source>
        <dbReference type="ARBA" id="ARBA00022807"/>
    </source>
</evidence>
<reference evidence="9 10" key="1">
    <citation type="submission" date="2022-12" db="EMBL/GenBank/DDBJ databases">
        <title>Chromosome-level genome of Tegillarca granosa.</title>
        <authorList>
            <person name="Kim J."/>
        </authorList>
    </citation>
    <scope>NUCLEOTIDE SEQUENCE [LARGE SCALE GENOMIC DNA]</scope>
    <source>
        <strain evidence="9">Teg-2019</strain>
        <tissue evidence="9">Adductor muscle</tissue>
    </source>
</reference>
<dbReference type="EMBL" id="JARBDR010000214">
    <property type="protein sequence ID" value="KAJ8319415.1"/>
    <property type="molecule type" value="Genomic_DNA"/>
</dbReference>
<dbReference type="Pfam" id="PF00656">
    <property type="entry name" value="Peptidase_C14"/>
    <property type="match status" value="1"/>
</dbReference>
<dbReference type="InterPro" id="IPR016129">
    <property type="entry name" value="Caspase_his_AS"/>
</dbReference>
<dbReference type="PANTHER" id="PTHR10454:SF232">
    <property type="entry name" value="AT03047P-RELATED"/>
    <property type="match status" value="1"/>
</dbReference>
<dbReference type="PROSITE" id="PS01122">
    <property type="entry name" value="CASPASE_CYS"/>
    <property type="match status" value="1"/>
</dbReference>
<evidence type="ECO:0000313" key="9">
    <source>
        <dbReference type="EMBL" id="KAJ8319415.1"/>
    </source>
</evidence>
<evidence type="ECO:0000256" key="5">
    <source>
        <dbReference type="ARBA" id="ARBA00023145"/>
    </source>
</evidence>
<dbReference type="CDD" id="cd00032">
    <property type="entry name" value="CASc"/>
    <property type="match status" value="1"/>
</dbReference>
<dbReference type="InterPro" id="IPR002398">
    <property type="entry name" value="Pept_C14"/>
</dbReference>
<comment type="similarity">
    <text evidence="1 6">Belongs to the peptidase C14A family.</text>
</comment>
<dbReference type="InterPro" id="IPR011600">
    <property type="entry name" value="Pept_C14_caspase"/>
</dbReference>
<gene>
    <name evidence="9" type="ORF">KUTeg_004506</name>
</gene>
<dbReference type="PRINTS" id="PR00376">
    <property type="entry name" value="IL1BCENZYME"/>
</dbReference>
<dbReference type="PANTHER" id="PTHR10454">
    <property type="entry name" value="CASPASE"/>
    <property type="match status" value="1"/>
</dbReference>
<protein>
    <submittedName>
        <fullName evidence="9">Uncharacterized protein</fullName>
    </submittedName>
</protein>
<dbReference type="PROSITE" id="PS01121">
    <property type="entry name" value="CASPASE_HIS"/>
    <property type="match status" value="1"/>
</dbReference>
<evidence type="ECO:0000256" key="3">
    <source>
        <dbReference type="ARBA" id="ARBA00022801"/>
    </source>
</evidence>
<evidence type="ECO:0000313" key="10">
    <source>
        <dbReference type="Proteomes" id="UP001217089"/>
    </source>
</evidence>
<evidence type="ECO:0000259" key="7">
    <source>
        <dbReference type="PROSITE" id="PS50207"/>
    </source>
</evidence>
<dbReference type="Proteomes" id="UP001217089">
    <property type="component" value="Unassembled WGS sequence"/>
</dbReference>
<keyword evidence="10" id="KW-1185">Reference proteome</keyword>
<keyword evidence="2" id="KW-0645">Protease</keyword>
<dbReference type="InterPro" id="IPR033139">
    <property type="entry name" value="Caspase_cys_AS"/>
</dbReference>
<feature type="domain" description="Caspase family p20" evidence="8">
    <location>
        <begin position="101"/>
        <end position="225"/>
    </location>
</feature>
<feature type="non-terminal residue" evidence="9">
    <location>
        <position position="1"/>
    </location>
</feature>
<keyword evidence="5" id="KW-0865">Zymogen</keyword>
<dbReference type="InterPro" id="IPR001309">
    <property type="entry name" value="Pept_C14_p20"/>
</dbReference>
<dbReference type="SMART" id="SM00115">
    <property type="entry name" value="CASc"/>
    <property type="match status" value="1"/>
</dbReference>
<name>A0ABQ9FQ81_TEGGR</name>
<dbReference type="PROSITE" id="PS50208">
    <property type="entry name" value="CASPASE_P20"/>
    <property type="match status" value="1"/>
</dbReference>